<organism evidence="1">
    <name type="scientific">mine drainage metagenome</name>
    <dbReference type="NCBI Taxonomy" id="410659"/>
    <lineage>
        <taxon>unclassified sequences</taxon>
        <taxon>metagenomes</taxon>
        <taxon>ecological metagenomes</taxon>
    </lineage>
</organism>
<dbReference type="AlphaFoldDB" id="A0A1J5Q7J8"/>
<dbReference type="EMBL" id="MLJW01002868">
    <property type="protein sequence ID" value="OIQ73443.1"/>
    <property type="molecule type" value="Genomic_DNA"/>
</dbReference>
<protein>
    <submittedName>
        <fullName evidence="1">Uncharacterized protein</fullName>
    </submittedName>
</protein>
<name>A0A1J5Q7J8_9ZZZZ</name>
<dbReference type="AntiFam" id="ANF00169">
    <property type="entry name" value="Shadow ORF (opposite dgdR)"/>
</dbReference>
<sequence>MRNRPAGRRRAEAEPPLQRKVINLVNHAVDVIAKARPPRLDAAKPRQRVVGVLQRGQHLAHIHQQILAGDRQADRLALALEKRQADLRFEFADLHRHRGRRQVHFARRLAEVQMACRGIENPELAQSDILHQKRLTT</sequence>
<proteinExistence type="predicted"/>
<gene>
    <name evidence="1" type="ORF">GALL_449210</name>
</gene>
<accession>A0A1J5Q7J8</accession>
<reference evidence="1" key="1">
    <citation type="submission" date="2016-10" db="EMBL/GenBank/DDBJ databases">
        <title>Sequence of Gallionella enrichment culture.</title>
        <authorList>
            <person name="Poehlein A."/>
            <person name="Muehling M."/>
            <person name="Daniel R."/>
        </authorList>
    </citation>
    <scope>NUCLEOTIDE SEQUENCE</scope>
</reference>
<comment type="caution">
    <text evidence="1">The sequence shown here is derived from an EMBL/GenBank/DDBJ whole genome shotgun (WGS) entry which is preliminary data.</text>
</comment>
<evidence type="ECO:0000313" key="1">
    <source>
        <dbReference type="EMBL" id="OIQ73443.1"/>
    </source>
</evidence>